<evidence type="ECO:0000313" key="2">
    <source>
        <dbReference type="EMBL" id="PVD35392.1"/>
    </source>
</evidence>
<gene>
    <name evidence="2" type="ORF">C0Q70_02354</name>
</gene>
<feature type="region of interest" description="Disordered" evidence="1">
    <location>
        <begin position="1555"/>
        <end position="1582"/>
    </location>
</feature>
<evidence type="ECO:0008006" key="4">
    <source>
        <dbReference type="Google" id="ProtNLM"/>
    </source>
</evidence>
<dbReference type="STRING" id="400727.A0A2T7PPP3"/>
<proteinExistence type="predicted"/>
<name>A0A2T7PPP3_POMCA</name>
<keyword evidence="3" id="KW-1185">Reference proteome</keyword>
<evidence type="ECO:0000313" key="3">
    <source>
        <dbReference type="Proteomes" id="UP000245119"/>
    </source>
</evidence>
<dbReference type="Proteomes" id="UP000245119">
    <property type="component" value="Linkage Group LG2"/>
</dbReference>
<organism evidence="2 3">
    <name type="scientific">Pomacea canaliculata</name>
    <name type="common">Golden apple snail</name>
    <dbReference type="NCBI Taxonomy" id="400727"/>
    <lineage>
        <taxon>Eukaryota</taxon>
        <taxon>Metazoa</taxon>
        <taxon>Spiralia</taxon>
        <taxon>Lophotrochozoa</taxon>
        <taxon>Mollusca</taxon>
        <taxon>Gastropoda</taxon>
        <taxon>Caenogastropoda</taxon>
        <taxon>Architaenioglossa</taxon>
        <taxon>Ampullarioidea</taxon>
        <taxon>Ampullariidae</taxon>
        <taxon>Pomacea</taxon>
    </lineage>
</organism>
<reference evidence="2 3" key="1">
    <citation type="submission" date="2018-04" db="EMBL/GenBank/DDBJ databases">
        <title>The genome of golden apple snail Pomacea canaliculata provides insight into stress tolerance and invasive adaptation.</title>
        <authorList>
            <person name="Liu C."/>
            <person name="Liu B."/>
            <person name="Ren Y."/>
            <person name="Zhang Y."/>
            <person name="Wang H."/>
            <person name="Li S."/>
            <person name="Jiang F."/>
            <person name="Yin L."/>
            <person name="Zhang G."/>
            <person name="Qian W."/>
            <person name="Fan W."/>
        </authorList>
    </citation>
    <scope>NUCLEOTIDE SEQUENCE [LARGE SCALE GENOMIC DNA]</scope>
    <source>
        <strain evidence="2">SZHN2017</strain>
        <tissue evidence="2">Muscle</tissue>
    </source>
</reference>
<sequence length="1598" mass="191285">MNPPYLQTDLPILPNSDTVKDIRQDSRHLHQTNRAGNTFPQDEYSKNCLKDNLRQDELKGLLKKHLATNSSGRIQHVNSIAVSEDFGFQTEQLPVSDTRPLSSPRFDSKKIILSQLGDIKMVNLLQRLYSADAKTRRIIILQAQYFKHWQNTAHIRKRQREIYEESLCRAQFYIVHKLQHRYFRQWHTAAEEHRKTKSADTIHRRHMLQKGLQAFQWAILQSKHQSNTLKQRVQAITVRAAFTKWQTLATSRRDYRLRTAFVRWQEYTKEEKIISRMQRNLNGKLLYQAMVTWKCVYYRKVKENIAEHHIRLTRLKHAWHAWRTFAQVSKDKTRSLQLAMSLQRHNTQRTSLHIMIRAWHQSKKARHHFRTKWLAFILHQWHQGTQISQAEHQQDMVVSLEHWHKSITKHFFYNWLQKLFLQKALRFAHKCLYRSAFHHWRTEWQNNMQRLQEVTAAVISNRLHRCLLTWRRNVVDQRRRQKQAVVLVERCLLRSALSSWWQYTVFKMSFRITLQQHLKKIQRVTINCCFAVWKKSLFQRLDEKHKHELWTLSCVRKMAGHWRHVCHLRHLQSILHNTEPDRQLGLLRYVFIKWTAAKRKADKETAEVVASQHVLQHCAMQRCFQEWRLAAQRVLVIKPIILKKERLLLIWYFDAWHGYIQRKCQRQHSKKEFEQNQLARVFALWRRQQECQQLARWSQQQFTQRLVLCLLCEWHAIIHRKHLAYHFHNNSLLVSFFTLWTSRSKKQQHKRAIHLAEQVCLKSLNQRLKRHYFEFWLSEMYKQMAVTDTAVVHLKQQQAQNCLRKAFFRWRRFLHVHLMSRAYQHSAEQRKLRTLLLEWHTVTSCSLSEAVQHFALELGLQPQEKPAVGSGELNSFDDGKDTEGHVGCLGKLQIYRQASHSELSAEASVKSADGLENTEECYSKKQKMQEIAVVFVTRLAHWPASLAFSLWWDYTQNQHHLRLLAQQAYAVHCSAMMSHTLKLWQLQLMGIQRATAFRNKQLLQKAMKGLIKYSQLQKDKALLVVKSRGHLVKHVLSKVFPFWVTKWFLHGMNGQEYAKGKSTENTIFYTPEFCPLTWCRRLHQKQETERRYQTARQTRLHCIFQEWQAWAHESRKHKAAQQFLEKRLDKERLISNFSMWWQLTNRLHLAYKVQRIRLIRRVLGCWQKVVLKKRQQRQVIFTFQVQCITHLLMTYFSRWQSALNHVQELEQREEKYVKEKNKILMEHFMGEWQQNLKSAIMSRSFFCKLQVTILEAWHVHSKASRDRCIRGVALERALQEQNLRSYFLYWRSLTQRAHSLQNSVELKLQLKVFQAWRFITRKRTSQRLLVAKFGRQHQYRLMNAAFVMMRCRFDYCQGLQDTGDGICEARNVVLIRQALRRWKDRLDELLASRFYVQLLAMRSARRWHQFVLKVKAERQHEREQQHRAVSPSQQTHLVTVSEHNRVKGSYGFHSRLVFKALRREVKVSRNLQLHRQRCANRCVWKWKHATNLSVTARIMEKETLITSHWRTWRLAWTRHQAAARNEAAEKKQILSQVFTAWRSLCPSHSHCVMQASGRGKAGRPASPGKEHVSTHMPRSLLPVPVGSVRQSTLESFSC</sequence>
<dbReference type="EMBL" id="PZQS01000002">
    <property type="protein sequence ID" value="PVD35392.1"/>
    <property type="molecule type" value="Genomic_DNA"/>
</dbReference>
<protein>
    <recommendedName>
        <fullName evidence="4">Sfi1 spindle body domain-containing protein</fullName>
    </recommendedName>
</protein>
<dbReference type="OrthoDB" id="6075649at2759"/>
<comment type="caution">
    <text evidence="2">The sequence shown here is derived from an EMBL/GenBank/DDBJ whole genome shotgun (WGS) entry which is preliminary data.</text>
</comment>
<evidence type="ECO:0000256" key="1">
    <source>
        <dbReference type="SAM" id="MobiDB-lite"/>
    </source>
</evidence>
<accession>A0A2T7PPP3</accession>